<dbReference type="EMBL" id="FJUW01000043">
    <property type="protein sequence ID" value="CZT07729.1"/>
    <property type="molecule type" value="Genomic_DNA"/>
</dbReference>
<comment type="caution">
    <text evidence="8">The sequence shown here is derived from an EMBL/GenBank/DDBJ whole genome shotgun (WGS) entry which is preliminary data.</text>
</comment>
<accession>A0A1E1LDB3</accession>
<feature type="compositionally biased region" description="Basic and acidic residues" evidence="6">
    <location>
        <begin position="38"/>
        <end position="52"/>
    </location>
</feature>
<dbReference type="SMART" id="SM00355">
    <property type="entry name" value="ZnF_C2H2"/>
    <property type="match status" value="2"/>
</dbReference>
<feature type="compositionally biased region" description="Basic and acidic residues" evidence="6">
    <location>
        <begin position="298"/>
        <end position="307"/>
    </location>
</feature>
<dbReference type="GO" id="GO:0000981">
    <property type="term" value="F:DNA-binding transcription factor activity, RNA polymerase II-specific"/>
    <property type="evidence" value="ECO:0007669"/>
    <property type="project" value="UniProtKB-ARBA"/>
</dbReference>
<feature type="compositionally biased region" description="Polar residues" evidence="6">
    <location>
        <begin position="248"/>
        <end position="263"/>
    </location>
</feature>
<protein>
    <recommendedName>
        <fullName evidence="7">C2H2-type domain-containing protein</fullName>
    </recommendedName>
</protein>
<dbReference type="PROSITE" id="PS50157">
    <property type="entry name" value="ZINC_FINGER_C2H2_2"/>
    <property type="match status" value="2"/>
</dbReference>
<evidence type="ECO:0000256" key="2">
    <source>
        <dbReference type="ARBA" id="ARBA00022737"/>
    </source>
</evidence>
<dbReference type="InterPro" id="IPR036236">
    <property type="entry name" value="Znf_C2H2_sf"/>
</dbReference>
<dbReference type="GO" id="GO:0008270">
    <property type="term" value="F:zinc ion binding"/>
    <property type="evidence" value="ECO:0007669"/>
    <property type="project" value="UniProtKB-KW"/>
</dbReference>
<keyword evidence="9" id="KW-1185">Reference proteome</keyword>
<reference evidence="9" key="1">
    <citation type="submission" date="2016-03" db="EMBL/GenBank/DDBJ databases">
        <authorList>
            <person name="Ploux O."/>
        </authorList>
    </citation>
    <scope>NUCLEOTIDE SEQUENCE [LARGE SCALE GENOMIC DNA]</scope>
    <source>
        <strain evidence="9">UK7</strain>
    </source>
</reference>
<dbReference type="FunFam" id="3.30.160.60:FF:000072">
    <property type="entry name" value="zinc finger protein 143 isoform X1"/>
    <property type="match status" value="1"/>
</dbReference>
<dbReference type="Proteomes" id="UP000178129">
    <property type="component" value="Unassembled WGS sequence"/>
</dbReference>
<name>A0A1E1LDB3_9HELO</name>
<feature type="region of interest" description="Disordered" evidence="6">
    <location>
        <begin position="294"/>
        <end position="320"/>
    </location>
</feature>
<proteinExistence type="predicted"/>
<sequence>MPLNIATSLEILGEHVPIPSSPDTPQISRRSRRLQHAARNDRPKLETREQNSSRKRHRGGSQDRNDDTNRLVRVCCTEGVSCEWAKLAMLQGKMISNLMSRVSVLEERISMCDLPQAIPRTQHSLTAEHASNSLHSRKYVCPVENCGKSFKRSDNLSRHIMDAKSPEHMEVALNLNQTYCVPCQKDFKRPSDFTRHEKNNHKETYKVRLQWVENGPVDGYVTRMPKSSMPVTGPASRLTECASDHSQSRNNDNSSGSIGATQQRQVICSQHSFDILSRALYAHVGSQADSHIPIPQDDADHQRDHTTTKPGALFKENIPDDNDNTTYAVDVCAADTHVPFSDGTVFQYEGASAEPPFLPQSFFDLSPYDLPTSPKYGSTSCIQSVYDSSQSPLLPPSFFDLGPYDMQSVGDKGFVSFPDHSETCASGSGSHSSLFDMESCNV</sequence>
<evidence type="ECO:0000256" key="3">
    <source>
        <dbReference type="ARBA" id="ARBA00022771"/>
    </source>
</evidence>
<evidence type="ECO:0000256" key="5">
    <source>
        <dbReference type="PROSITE-ProRule" id="PRU00042"/>
    </source>
</evidence>
<feature type="domain" description="C2H2-type" evidence="7">
    <location>
        <begin position="178"/>
        <end position="206"/>
    </location>
</feature>
<evidence type="ECO:0000256" key="4">
    <source>
        <dbReference type="ARBA" id="ARBA00022833"/>
    </source>
</evidence>
<keyword evidence="3 5" id="KW-0863">Zinc-finger</keyword>
<evidence type="ECO:0000313" key="9">
    <source>
        <dbReference type="Proteomes" id="UP000178129"/>
    </source>
</evidence>
<dbReference type="AlphaFoldDB" id="A0A1E1LDB3"/>
<dbReference type="InParanoid" id="A0A1E1LDB3"/>
<evidence type="ECO:0000256" key="1">
    <source>
        <dbReference type="ARBA" id="ARBA00022723"/>
    </source>
</evidence>
<dbReference type="Pfam" id="PF00096">
    <property type="entry name" value="zf-C2H2"/>
    <property type="match status" value="1"/>
</dbReference>
<dbReference type="InterPro" id="IPR013087">
    <property type="entry name" value="Znf_C2H2_type"/>
</dbReference>
<evidence type="ECO:0000256" key="6">
    <source>
        <dbReference type="SAM" id="MobiDB-lite"/>
    </source>
</evidence>
<feature type="region of interest" description="Disordered" evidence="6">
    <location>
        <begin position="222"/>
        <end position="263"/>
    </location>
</feature>
<dbReference type="Gene3D" id="3.30.160.60">
    <property type="entry name" value="Classic Zinc Finger"/>
    <property type="match status" value="1"/>
</dbReference>
<evidence type="ECO:0000259" key="7">
    <source>
        <dbReference type="PROSITE" id="PS50157"/>
    </source>
</evidence>
<feature type="domain" description="C2H2-type" evidence="7">
    <location>
        <begin position="139"/>
        <end position="169"/>
    </location>
</feature>
<dbReference type="SUPFAM" id="SSF57667">
    <property type="entry name" value="beta-beta-alpha zinc fingers"/>
    <property type="match status" value="1"/>
</dbReference>
<evidence type="ECO:0000313" key="8">
    <source>
        <dbReference type="EMBL" id="CZT07729.1"/>
    </source>
</evidence>
<organism evidence="8 9">
    <name type="scientific">Rhynchosporium graminicola</name>
    <dbReference type="NCBI Taxonomy" id="2792576"/>
    <lineage>
        <taxon>Eukaryota</taxon>
        <taxon>Fungi</taxon>
        <taxon>Dikarya</taxon>
        <taxon>Ascomycota</taxon>
        <taxon>Pezizomycotina</taxon>
        <taxon>Leotiomycetes</taxon>
        <taxon>Helotiales</taxon>
        <taxon>Ploettnerulaceae</taxon>
        <taxon>Rhynchosporium</taxon>
    </lineage>
</organism>
<feature type="region of interest" description="Disordered" evidence="6">
    <location>
        <begin position="15"/>
        <end position="67"/>
    </location>
</feature>
<gene>
    <name evidence="8" type="ORF">RCO7_11219</name>
</gene>
<dbReference type="PROSITE" id="PS00028">
    <property type="entry name" value="ZINC_FINGER_C2H2_1"/>
    <property type="match status" value="1"/>
</dbReference>
<keyword evidence="1" id="KW-0479">Metal-binding</keyword>
<keyword evidence="4" id="KW-0862">Zinc</keyword>
<dbReference type="GO" id="GO:0000978">
    <property type="term" value="F:RNA polymerase II cis-regulatory region sequence-specific DNA binding"/>
    <property type="evidence" value="ECO:0007669"/>
    <property type="project" value="UniProtKB-ARBA"/>
</dbReference>
<keyword evidence="2" id="KW-0677">Repeat</keyword>